<dbReference type="InterPro" id="IPR002397">
    <property type="entry name" value="Cyt_P450_B"/>
</dbReference>
<dbReference type="PRINTS" id="PR00359">
    <property type="entry name" value="BP450"/>
</dbReference>
<dbReference type="InterPro" id="IPR017972">
    <property type="entry name" value="Cyt_P450_CS"/>
</dbReference>
<comment type="caution">
    <text evidence="2">The sequence shown here is derived from an EMBL/GenBank/DDBJ whole genome shotgun (WGS) entry which is preliminary data.</text>
</comment>
<comment type="similarity">
    <text evidence="1">Belongs to the cytochrome P450 family.</text>
</comment>
<dbReference type="PANTHER" id="PTHR46696:SF1">
    <property type="entry name" value="CYTOCHROME P450 YJIB-RELATED"/>
    <property type="match status" value="1"/>
</dbReference>
<accession>A0A094SQP6</accession>
<dbReference type="GO" id="GO:0020037">
    <property type="term" value="F:heme binding"/>
    <property type="evidence" value="ECO:0007669"/>
    <property type="project" value="InterPro"/>
</dbReference>
<proteinExistence type="inferred from homology"/>
<dbReference type="SUPFAM" id="SSF48264">
    <property type="entry name" value="Cytochrome P450"/>
    <property type="match status" value="1"/>
</dbReference>
<dbReference type="InterPro" id="IPR036396">
    <property type="entry name" value="Cyt_P450_sf"/>
</dbReference>
<dbReference type="AlphaFoldDB" id="A0A094SQP6"/>
<keyword evidence="2" id="KW-0560">Oxidoreductase</keyword>
<dbReference type="PROSITE" id="PS00086">
    <property type="entry name" value="CYTOCHROME_P450"/>
    <property type="match status" value="1"/>
</dbReference>
<dbReference type="Pfam" id="PF00067">
    <property type="entry name" value="p450"/>
    <property type="match status" value="1"/>
</dbReference>
<dbReference type="GO" id="GO:0005506">
    <property type="term" value="F:iron ion binding"/>
    <property type="evidence" value="ECO:0007669"/>
    <property type="project" value="InterPro"/>
</dbReference>
<evidence type="ECO:0000256" key="1">
    <source>
        <dbReference type="ARBA" id="ARBA00010617"/>
    </source>
</evidence>
<gene>
    <name evidence="2" type="ORF">GM51_4260</name>
</gene>
<keyword evidence="2" id="KW-0503">Monooxygenase</keyword>
<protein>
    <submittedName>
        <fullName evidence="2">Cytochrome P450 monooxygenase</fullName>
    </submittedName>
</protein>
<reference evidence="2" key="1">
    <citation type="submission" date="2014-06" db="EMBL/GenBank/DDBJ databases">
        <title>Key roles for freshwater Actinobacteria revealed by deep metagenomic sequencing.</title>
        <authorList>
            <person name="Ghai R."/>
            <person name="Mizuno C.M."/>
            <person name="Picazo A."/>
            <person name="Camacho A."/>
            <person name="Rodriguez-Valera F."/>
        </authorList>
    </citation>
    <scope>NUCLEOTIDE SEQUENCE</scope>
</reference>
<organism evidence="2">
    <name type="scientific">freshwater metagenome</name>
    <dbReference type="NCBI Taxonomy" id="449393"/>
    <lineage>
        <taxon>unclassified sequences</taxon>
        <taxon>metagenomes</taxon>
        <taxon>ecological metagenomes</taxon>
    </lineage>
</organism>
<dbReference type="EMBL" id="JNSL01000016">
    <property type="protein sequence ID" value="KGA21003.1"/>
    <property type="molecule type" value="Genomic_DNA"/>
</dbReference>
<dbReference type="Gene3D" id="1.10.630.10">
    <property type="entry name" value="Cytochrome P450"/>
    <property type="match status" value="1"/>
</dbReference>
<dbReference type="PANTHER" id="PTHR46696">
    <property type="entry name" value="P450, PUTATIVE (EUROFUNG)-RELATED"/>
    <property type="match status" value="1"/>
</dbReference>
<dbReference type="InterPro" id="IPR001128">
    <property type="entry name" value="Cyt_P450"/>
</dbReference>
<sequence>MTTFAESITVADLDRDPYPIYARLRKEAPVAYVPAVNLWLVTRAEDVEFVTTHPDLFTAQVSDSTLDRSFKGKSLLTMDGEEHLNMRKSLDSKYRPRTVSTYIDELVTPIAKKQLSEIVSNDLRELVSSYFEPISVLGLGAVLGLGHLSAETMQHWFHGLAMGATNFERDPEKQKISDAVEAEMNDELLPIMERLLKTPDDSTMSHMLHSGMAPGEHRTAEYVLPTLKLTILGGMQEPGHGAAATFFALANIPDAFDRLRANPDLWDDVIQEGLRWIAPIGTQTRQTTQDVELGGVVIPAGSAVAAVVASASRDETVFSDPDTFDMDRPRQSNASFGYGPHFCAGHAFARGLERISLQVLIEGLPNISLQNSDEVEFAGWEFRAPTALHASW</sequence>
<dbReference type="GO" id="GO:0004497">
    <property type="term" value="F:monooxygenase activity"/>
    <property type="evidence" value="ECO:0007669"/>
    <property type="project" value="UniProtKB-KW"/>
</dbReference>
<evidence type="ECO:0000313" key="2">
    <source>
        <dbReference type="EMBL" id="KGA21003.1"/>
    </source>
</evidence>
<dbReference type="GO" id="GO:0016705">
    <property type="term" value="F:oxidoreductase activity, acting on paired donors, with incorporation or reduction of molecular oxygen"/>
    <property type="evidence" value="ECO:0007669"/>
    <property type="project" value="InterPro"/>
</dbReference>
<name>A0A094SQP6_9ZZZZ</name>